<evidence type="ECO:0000313" key="3">
    <source>
        <dbReference type="Proteomes" id="UP001330812"/>
    </source>
</evidence>
<name>A0ABZ1IDN6_9PSEU</name>
<gene>
    <name evidence="2" type="ORF">VSH64_10490</name>
</gene>
<organism evidence="2 3">
    <name type="scientific">Amycolatopsis rhabdoformis</name>
    <dbReference type="NCBI Taxonomy" id="1448059"/>
    <lineage>
        <taxon>Bacteria</taxon>
        <taxon>Bacillati</taxon>
        <taxon>Actinomycetota</taxon>
        <taxon>Actinomycetes</taxon>
        <taxon>Pseudonocardiales</taxon>
        <taxon>Pseudonocardiaceae</taxon>
        <taxon>Amycolatopsis</taxon>
    </lineage>
</organism>
<dbReference type="InterPro" id="IPR002818">
    <property type="entry name" value="DJ-1/PfpI"/>
</dbReference>
<dbReference type="EMBL" id="CP142149">
    <property type="protein sequence ID" value="WSE32532.1"/>
    <property type="molecule type" value="Genomic_DNA"/>
</dbReference>
<evidence type="ECO:0000313" key="2">
    <source>
        <dbReference type="EMBL" id="WSE32532.1"/>
    </source>
</evidence>
<feature type="domain" description="DJ-1/PfpI" evidence="1">
    <location>
        <begin position="24"/>
        <end position="92"/>
    </location>
</feature>
<keyword evidence="3" id="KW-1185">Reference proteome</keyword>
<proteinExistence type="predicted"/>
<evidence type="ECO:0000259" key="1">
    <source>
        <dbReference type="Pfam" id="PF01965"/>
    </source>
</evidence>
<dbReference type="Gene3D" id="3.40.50.880">
    <property type="match status" value="1"/>
</dbReference>
<dbReference type="InterPro" id="IPR029062">
    <property type="entry name" value="Class_I_gatase-like"/>
</dbReference>
<reference evidence="2 3" key="1">
    <citation type="journal article" date="2015" name="Int. J. Syst. Evol. Microbiol.">
        <title>Amycolatopsis rhabdoformis sp. nov., an actinomycete isolated from a tropical forest soil.</title>
        <authorList>
            <person name="Souza W.R."/>
            <person name="Silva R.E."/>
            <person name="Goodfellow M."/>
            <person name="Busarakam K."/>
            <person name="Figueiro F.S."/>
            <person name="Ferreira D."/>
            <person name="Rodrigues-Filho E."/>
            <person name="Moraes L.A.B."/>
            <person name="Zucchi T.D."/>
        </authorList>
    </citation>
    <scope>NUCLEOTIDE SEQUENCE [LARGE SCALE GENOMIC DNA]</scope>
    <source>
        <strain evidence="2 3">NCIMB 14900</strain>
    </source>
</reference>
<dbReference type="RefSeq" id="WP_326835339.1">
    <property type="nucleotide sequence ID" value="NZ_CP142149.1"/>
</dbReference>
<protein>
    <submittedName>
        <fullName evidence="2">DJ-1/PfpI family protein</fullName>
    </submittedName>
</protein>
<sequence length="93" mass="9597">MTEPSWRAAGHLAAHSFFLPTPVRVEDVDPSAFDGVLIPGGHGPMQDLAVNADVARVPATLLLPDDTKVVASLCHGPAALMSAGVLRGRSTAT</sequence>
<dbReference type="Pfam" id="PF01965">
    <property type="entry name" value="DJ-1_PfpI"/>
    <property type="match status" value="1"/>
</dbReference>
<accession>A0ABZ1IDN6</accession>
<dbReference type="Proteomes" id="UP001330812">
    <property type="component" value="Chromosome"/>
</dbReference>
<dbReference type="SUPFAM" id="SSF52317">
    <property type="entry name" value="Class I glutamine amidotransferase-like"/>
    <property type="match status" value="1"/>
</dbReference>